<organism evidence="1 2">
    <name type="scientific">Heracleum sosnowskyi</name>
    <dbReference type="NCBI Taxonomy" id="360622"/>
    <lineage>
        <taxon>Eukaryota</taxon>
        <taxon>Viridiplantae</taxon>
        <taxon>Streptophyta</taxon>
        <taxon>Embryophyta</taxon>
        <taxon>Tracheophyta</taxon>
        <taxon>Spermatophyta</taxon>
        <taxon>Magnoliopsida</taxon>
        <taxon>eudicotyledons</taxon>
        <taxon>Gunneridae</taxon>
        <taxon>Pentapetalae</taxon>
        <taxon>asterids</taxon>
        <taxon>campanulids</taxon>
        <taxon>Apiales</taxon>
        <taxon>Apiaceae</taxon>
        <taxon>Apioideae</taxon>
        <taxon>apioid superclade</taxon>
        <taxon>Tordylieae</taxon>
        <taxon>Tordyliinae</taxon>
        <taxon>Heracleum</taxon>
    </lineage>
</organism>
<proteinExistence type="predicted"/>
<keyword evidence="2" id="KW-1185">Reference proteome</keyword>
<name>A0AAD8N6B7_9APIA</name>
<protein>
    <submittedName>
        <fullName evidence="1">Uncharacterized protein</fullName>
    </submittedName>
</protein>
<dbReference type="Proteomes" id="UP001237642">
    <property type="component" value="Unassembled WGS sequence"/>
</dbReference>
<evidence type="ECO:0000313" key="2">
    <source>
        <dbReference type="Proteomes" id="UP001237642"/>
    </source>
</evidence>
<reference evidence="1" key="1">
    <citation type="submission" date="2023-02" db="EMBL/GenBank/DDBJ databases">
        <title>Genome of toxic invasive species Heracleum sosnowskyi carries increased number of genes despite the absence of recent whole-genome duplications.</title>
        <authorList>
            <person name="Schelkunov M."/>
            <person name="Shtratnikova V."/>
            <person name="Makarenko M."/>
            <person name="Klepikova A."/>
            <person name="Omelchenko D."/>
            <person name="Novikova G."/>
            <person name="Obukhova E."/>
            <person name="Bogdanov V."/>
            <person name="Penin A."/>
            <person name="Logacheva M."/>
        </authorList>
    </citation>
    <scope>NUCLEOTIDE SEQUENCE</scope>
    <source>
        <strain evidence="1">Hsosn_3</strain>
        <tissue evidence="1">Leaf</tissue>
    </source>
</reference>
<accession>A0AAD8N6B7</accession>
<reference evidence="1" key="2">
    <citation type="submission" date="2023-05" db="EMBL/GenBank/DDBJ databases">
        <authorList>
            <person name="Schelkunov M.I."/>
        </authorList>
    </citation>
    <scope>NUCLEOTIDE SEQUENCE</scope>
    <source>
        <strain evidence="1">Hsosn_3</strain>
        <tissue evidence="1">Leaf</tissue>
    </source>
</reference>
<comment type="caution">
    <text evidence="1">The sequence shown here is derived from an EMBL/GenBank/DDBJ whole genome shotgun (WGS) entry which is preliminary data.</text>
</comment>
<evidence type="ECO:0000313" key="1">
    <source>
        <dbReference type="EMBL" id="KAK1403215.1"/>
    </source>
</evidence>
<sequence length="161" mass="18092">MSQEGASSYKRNCEIQYRNNIQVDLRLSYVSQGTRKSSIRLCYVACTIDEGIISRLPATFCIYPSCALHSFSCNQVCIFILRSKKVITVLIGGHFAEVCIYFVLCFESFGDKSQPTILAILVAKDAQVIVKLQSRNKFKFPDLFIISLSGCLWDSEPLGQI</sequence>
<dbReference type="AlphaFoldDB" id="A0AAD8N6B7"/>
<dbReference type="EMBL" id="JAUIZM010000001">
    <property type="protein sequence ID" value="KAK1403215.1"/>
    <property type="molecule type" value="Genomic_DNA"/>
</dbReference>
<gene>
    <name evidence="1" type="ORF">POM88_002820</name>
</gene>